<feature type="transmembrane region" description="Helical" evidence="6">
    <location>
        <begin position="366"/>
        <end position="386"/>
    </location>
</feature>
<feature type="transmembrane region" description="Helical" evidence="6">
    <location>
        <begin position="299"/>
        <end position="322"/>
    </location>
</feature>
<accession>A0A0F4KPJ8</accession>
<keyword evidence="5 6" id="KW-0472">Membrane</keyword>
<dbReference type="PATRIC" id="fig|1218508.4.peg.1397"/>
<evidence type="ECO:0000256" key="3">
    <source>
        <dbReference type="ARBA" id="ARBA00022692"/>
    </source>
</evidence>
<proteinExistence type="predicted"/>
<sequence>MRKKSYCWLAAGILLIAANLRLPITMMPPLIPWLKSQLGFPTNMSGLLTTIPLLIFALLSPLIASFGVKHGNTRVLLGSLIFLVIGSYLRIIPNSWLLLLATMLVGIGISGGNVLLPAVIQEYFPRKTVVLTSLYTFMMGFVASLGTGAAAPIAQKVGLGSAMALISLFGVIALFVWFIAIRSVPQENNTKKTTTHSARASSLLKYPLTWMITFFFGAQSLLYYSLLTWLPSFWSESGFSTTTSGLLATLFQLCGMPLSLLTPIIARKRSGMYFISCLMGGGFSIGIIGLLLFQKNFIANVLLAILLGVASGASFSMCVVYFQRKTSSVIETAQMSGIAQSCGYVLAACGPVFSGIINGWTHSWVGIFLVYTLLALIMGVDGICIARHQPLNTSIDDLDR</sequence>
<feature type="transmembrane region" description="Helical" evidence="6">
    <location>
        <begin position="159"/>
        <end position="182"/>
    </location>
</feature>
<evidence type="ECO:0000256" key="2">
    <source>
        <dbReference type="ARBA" id="ARBA00022448"/>
    </source>
</evidence>
<evidence type="ECO:0000256" key="6">
    <source>
        <dbReference type="SAM" id="Phobius"/>
    </source>
</evidence>
<evidence type="ECO:0000313" key="8">
    <source>
        <dbReference type="EMBL" id="KJY48345.1"/>
    </source>
</evidence>
<dbReference type="EMBL" id="JXBZ01000009">
    <property type="protein sequence ID" value="KJY48345.1"/>
    <property type="molecule type" value="Genomic_DNA"/>
</dbReference>
<dbReference type="Pfam" id="PF07690">
    <property type="entry name" value="MFS_1"/>
    <property type="match status" value="1"/>
</dbReference>
<keyword evidence="2" id="KW-0813">Transport</keyword>
<keyword evidence="9" id="KW-1185">Reference proteome</keyword>
<dbReference type="GO" id="GO:0022857">
    <property type="term" value="F:transmembrane transporter activity"/>
    <property type="evidence" value="ECO:0007669"/>
    <property type="project" value="InterPro"/>
</dbReference>
<dbReference type="GO" id="GO:0005886">
    <property type="term" value="C:plasma membrane"/>
    <property type="evidence" value="ECO:0007669"/>
    <property type="project" value="UniProtKB-SubCell"/>
</dbReference>
<evidence type="ECO:0000256" key="5">
    <source>
        <dbReference type="ARBA" id="ARBA00023136"/>
    </source>
</evidence>
<keyword evidence="4 6" id="KW-1133">Transmembrane helix</keyword>
<comment type="subcellular location">
    <subcellularLocation>
        <location evidence="1">Cell membrane</location>
        <topology evidence="1">Multi-pass membrane protein</topology>
    </subcellularLocation>
</comment>
<comment type="caution">
    <text evidence="8">The sequence shown here is derived from an EMBL/GenBank/DDBJ whole genome shotgun (WGS) entry which is preliminary data.</text>
</comment>
<dbReference type="InterPro" id="IPR052524">
    <property type="entry name" value="MFS_Cyanate_Porter"/>
</dbReference>
<dbReference type="SUPFAM" id="SSF103473">
    <property type="entry name" value="MFS general substrate transporter"/>
    <property type="match status" value="1"/>
</dbReference>
<organism evidence="8 9">
    <name type="scientific">Bombilactobacillus mellis</name>
    <dbReference type="NCBI Taxonomy" id="1218508"/>
    <lineage>
        <taxon>Bacteria</taxon>
        <taxon>Bacillati</taxon>
        <taxon>Bacillota</taxon>
        <taxon>Bacilli</taxon>
        <taxon>Lactobacillales</taxon>
        <taxon>Lactobacillaceae</taxon>
        <taxon>Bombilactobacillus</taxon>
    </lineage>
</organism>
<dbReference type="Gene3D" id="1.20.1250.20">
    <property type="entry name" value="MFS general substrate transporter like domains"/>
    <property type="match status" value="1"/>
</dbReference>
<feature type="transmembrane region" description="Helical" evidence="6">
    <location>
        <begin position="342"/>
        <end position="360"/>
    </location>
</feature>
<evidence type="ECO:0000313" key="9">
    <source>
        <dbReference type="Proteomes" id="UP000033695"/>
    </source>
</evidence>
<dbReference type="InterPro" id="IPR020846">
    <property type="entry name" value="MFS_dom"/>
</dbReference>
<evidence type="ECO:0000259" key="7">
    <source>
        <dbReference type="PROSITE" id="PS50850"/>
    </source>
</evidence>
<feature type="transmembrane region" description="Helical" evidence="6">
    <location>
        <begin position="128"/>
        <end position="153"/>
    </location>
</feature>
<dbReference type="AlphaFoldDB" id="A0A0F4KPJ8"/>
<dbReference type="RefSeq" id="WP_045923234.1">
    <property type="nucleotide sequence ID" value="NZ_JAAEDY010000003.1"/>
</dbReference>
<feature type="transmembrane region" description="Helical" evidence="6">
    <location>
        <begin position="97"/>
        <end position="116"/>
    </location>
</feature>
<feature type="transmembrane region" description="Helical" evidence="6">
    <location>
        <begin position="75"/>
        <end position="91"/>
    </location>
</feature>
<dbReference type="PANTHER" id="PTHR23523">
    <property type="match status" value="1"/>
</dbReference>
<feature type="domain" description="Major facilitator superfamily (MFS) profile" evidence="7">
    <location>
        <begin position="5"/>
        <end position="390"/>
    </location>
</feature>
<name>A0A0F4KPJ8_9LACO</name>
<evidence type="ECO:0000256" key="1">
    <source>
        <dbReference type="ARBA" id="ARBA00004651"/>
    </source>
</evidence>
<feature type="transmembrane region" description="Helical" evidence="6">
    <location>
        <begin position="273"/>
        <end position="293"/>
    </location>
</feature>
<dbReference type="STRING" id="1218508.JG29_14050"/>
<dbReference type="PANTHER" id="PTHR23523:SF2">
    <property type="entry name" value="2-NITROIMIDAZOLE TRANSPORTER"/>
    <property type="match status" value="1"/>
</dbReference>
<gene>
    <name evidence="8" type="ORF">JG29_14050</name>
</gene>
<dbReference type="InterPro" id="IPR011701">
    <property type="entry name" value="MFS"/>
</dbReference>
<dbReference type="HOGENOM" id="CLU_038046_1_0_9"/>
<dbReference type="OrthoDB" id="9797740at2"/>
<feature type="transmembrane region" description="Helical" evidence="6">
    <location>
        <begin position="47"/>
        <end position="68"/>
    </location>
</feature>
<dbReference type="PROSITE" id="PS50850">
    <property type="entry name" value="MFS"/>
    <property type="match status" value="1"/>
</dbReference>
<protein>
    <submittedName>
        <fullName evidence="8">Cyanate permease</fullName>
    </submittedName>
</protein>
<dbReference type="Proteomes" id="UP000033695">
    <property type="component" value="Unassembled WGS sequence"/>
</dbReference>
<feature type="transmembrane region" description="Helical" evidence="6">
    <location>
        <begin position="203"/>
        <end position="226"/>
    </location>
</feature>
<reference evidence="8 9" key="1">
    <citation type="submission" date="2014-12" db="EMBL/GenBank/DDBJ databases">
        <title>Comparative genomics of the lactic acid bacteria isolated from the honey bee gut.</title>
        <authorList>
            <person name="Ellegaard K.M."/>
            <person name="Tamarit D."/>
            <person name="Javelind E."/>
            <person name="Olofsson T."/>
            <person name="Andersson S.G."/>
            <person name="Vasquez A."/>
        </authorList>
    </citation>
    <scope>NUCLEOTIDE SEQUENCE [LARGE SCALE GENOMIC DNA]</scope>
    <source>
        <strain evidence="8 9">Hon2</strain>
    </source>
</reference>
<keyword evidence="3 6" id="KW-0812">Transmembrane</keyword>
<evidence type="ECO:0000256" key="4">
    <source>
        <dbReference type="ARBA" id="ARBA00022989"/>
    </source>
</evidence>
<dbReference type="InterPro" id="IPR036259">
    <property type="entry name" value="MFS_trans_sf"/>
</dbReference>
<feature type="transmembrane region" description="Helical" evidence="6">
    <location>
        <begin position="246"/>
        <end position="266"/>
    </location>
</feature>